<dbReference type="EMBL" id="JBEAFC010000006">
    <property type="protein sequence ID" value="KAL1555368.1"/>
    <property type="molecule type" value="Genomic_DNA"/>
</dbReference>
<keyword evidence="3" id="KW-1185">Reference proteome</keyword>
<protein>
    <submittedName>
        <fullName evidence="2">Uncharacterized protein</fullName>
    </submittedName>
</protein>
<proteinExistence type="predicted"/>
<reference evidence="2 3" key="1">
    <citation type="submission" date="2024-06" db="EMBL/GenBank/DDBJ databases">
        <title>A chromosome level genome sequence of Diviner's sage (Salvia divinorum).</title>
        <authorList>
            <person name="Ford S.A."/>
            <person name="Ro D.-K."/>
            <person name="Ness R.W."/>
            <person name="Phillips M.A."/>
        </authorList>
    </citation>
    <scope>NUCLEOTIDE SEQUENCE [LARGE SCALE GENOMIC DNA]</scope>
    <source>
        <strain evidence="2">SAF-2024a</strain>
        <tissue evidence="2">Leaf</tissue>
    </source>
</reference>
<dbReference type="Proteomes" id="UP001567538">
    <property type="component" value="Unassembled WGS sequence"/>
</dbReference>
<gene>
    <name evidence="2" type="ORF">AAHA92_15822</name>
</gene>
<feature type="region of interest" description="Disordered" evidence="1">
    <location>
        <begin position="1"/>
        <end position="33"/>
    </location>
</feature>
<name>A0ABD1HJ83_SALDI</name>
<evidence type="ECO:0000313" key="3">
    <source>
        <dbReference type="Proteomes" id="UP001567538"/>
    </source>
</evidence>
<comment type="caution">
    <text evidence="2">The sequence shown here is derived from an EMBL/GenBank/DDBJ whole genome shotgun (WGS) entry which is preliminary data.</text>
</comment>
<sequence length="70" mass="8148">MAEELLPILRSSSSDASVGDRDSRQRWRQVKQSPRERAYLVLISRYIPTQNHEESRSNSAMIAMQKIFPE</sequence>
<evidence type="ECO:0000256" key="1">
    <source>
        <dbReference type="SAM" id="MobiDB-lite"/>
    </source>
</evidence>
<accession>A0ABD1HJ83</accession>
<dbReference type="AlphaFoldDB" id="A0ABD1HJ83"/>
<organism evidence="2 3">
    <name type="scientific">Salvia divinorum</name>
    <name type="common">Maria pastora</name>
    <name type="synonym">Diviner's sage</name>
    <dbReference type="NCBI Taxonomy" id="28513"/>
    <lineage>
        <taxon>Eukaryota</taxon>
        <taxon>Viridiplantae</taxon>
        <taxon>Streptophyta</taxon>
        <taxon>Embryophyta</taxon>
        <taxon>Tracheophyta</taxon>
        <taxon>Spermatophyta</taxon>
        <taxon>Magnoliopsida</taxon>
        <taxon>eudicotyledons</taxon>
        <taxon>Gunneridae</taxon>
        <taxon>Pentapetalae</taxon>
        <taxon>asterids</taxon>
        <taxon>lamiids</taxon>
        <taxon>Lamiales</taxon>
        <taxon>Lamiaceae</taxon>
        <taxon>Nepetoideae</taxon>
        <taxon>Mentheae</taxon>
        <taxon>Salviinae</taxon>
        <taxon>Salvia</taxon>
        <taxon>Salvia subgen. Calosphace</taxon>
    </lineage>
</organism>
<evidence type="ECO:0000313" key="2">
    <source>
        <dbReference type="EMBL" id="KAL1555368.1"/>
    </source>
</evidence>